<dbReference type="InterPro" id="IPR052543">
    <property type="entry name" value="HTH_Metal-responsive_Reg"/>
</dbReference>
<dbReference type="CDD" id="cd00090">
    <property type="entry name" value="HTH_ARSR"/>
    <property type="match status" value="1"/>
</dbReference>
<dbReference type="InterPro" id="IPR011991">
    <property type="entry name" value="ArsR-like_HTH"/>
</dbReference>
<dbReference type="Gene3D" id="1.10.10.10">
    <property type="entry name" value="Winged helix-like DNA-binding domain superfamily/Winged helix DNA-binding domain"/>
    <property type="match status" value="1"/>
</dbReference>
<dbReference type="Proteomes" id="UP001596548">
    <property type="component" value="Unassembled WGS sequence"/>
</dbReference>
<dbReference type="Pfam" id="PF12840">
    <property type="entry name" value="HTH_20"/>
    <property type="match status" value="1"/>
</dbReference>
<dbReference type="PANTHER" id="PTHR39168:SF1">
    <property type="entry name" value="TRANSCRIPTIONAL REGULATORY PROTEIN"/>
    <property type="match status" value="1"/>
</dbReference>
<dbReference type="InterPro" id="IPR001845">
    <property type="entry name" value="HTH_ArsR_DNA-bd_dom"/>
</dbReference>
<feature type="domain" description="HTH arsR-type" evidence="1">
    <location>
        <begin position="1"/>
        <end position="94"/>
    </location>
</feature>
<comment type="caution">
    <text evidence="2">The sequence shown here is derived from an EMBL/GenBank/DDBJ whole genome shotgun (WGS) entry which is preliminary data.</text>
</comment>
<sequence length="248" mass="25674">MDNAESLAGWAALLADRTRAAFCLALLDGRAWTVGELARHAGVAVSTASEHADRLVAGGLLAQRKQGRHRYLQLAGPEVAALIETVAAAGAPAPPEPVVSLSAAHRRRNLAFARTCYDHLAGFLGVAVADAMTADGLVSRSHGLTVTPRGTAWLAANGVAWDRSSRRPVVRECLDWTERRSHLAGSVGAAICAHAFEAGWIVRIGTGRAVKVTGAGARALEDQLGVVIGPGRDSPGAAPAVPAGARPR</sequence>
<gene>
    <name evidence="2" type="ORF">ACFQS1_13210</name>
</gene>
<dbReference type="EMBL" id="JBHTBJ010000007">
    <property type="protein sequence ID" value="MFC7274948.1"/>
    <property type="molecule type" value="Genomic_DNA"/>
</dbReference>
<dbReference type="PROSITE" id="PS50987">
    <property type="entry name" value="HTH_ARSR_2"/>
    <property type="match status" value="1"/>
</dbReference>
<dbReference type="InterPro" id="IPR036388">
    <property type="entry name" value="WH-like_DNA-bd_sf"/>
</dbReference>
<accession>A0ABW2HS96</accession>
<reference evidence="3" key="1">
    <citation type="journal article" date="2019" name="Int. J. Syst. Evol. Microbiol.">
        <title>The Global Catalogue of Microorganisms (GCM) 10K type strain sequencing project: providing services to taxonomists for standard genome sequencing and annotation.</title>
        <authorList>
            <consortium name="The Broad Institute Genomics Platform"/>
            <consortium name="The Broad Institute Genome Sequencing Center for Infectious Disease"/>
            <person name="Wu L."/>
            <person name="Ma J."/>
        </authorList>
    </citation>
    <scope>NUCLEOTIDE SEQUENCE [LARGE SCALE GENOMIC DNA]</scope>
    <source>
        <strain evidence="3">XZYJT-10</strain>
    </source>
</reference>
<keyword evidence="3" id="KW-1185">Reference proteome</keyword>
<organism evidence="2 3">
    <name type="scientific">Paractinoplanes rhizophilus</name>
    <dbReference type="NCBI Taxonomy" id="1416877"/>
    <lineage>
        <taxon>Bacteria</taxon>
        <taxon>Bacillati</taxon>
        <taxon>Actinomycetota</taxon>
        <taxon>Actinomycetes</taxon>
        <taxon>Micromonosporales</taxon>
        <taxon>Micromonosporaceae</taxon>
        <taxon>Paractinoplanes</taxon>
    </lineage>
</organism>
<evidence type="ECO:0000313" key="2">
    <source>
        <dbReference type="EMBL" id="MFC7274948.1"/>
    </source>
</evidence>
<protein>
    <submittedName>
        <fullName evidence="2">ArsR/SmtB family transcription factor</fullName>
    </submittedName>
</protein>
<proteinExistence type="predicted"/>
<evidence type="ECO:0000313" key="3">
    <source>
        <dbReference type="Proteomes" id="UP001596548"/>
    </source>
</evidence>
<evidence type="ECO:0000259" key="1">
    <source>
        <dbReference type="PROSITE" id="PS50987"/>
    </source>
</evidence>
<name>A0ABW2HS96_9ACTN</name>
<dbReference type="InterPro" id="IPR036390">
    <property type="entry name" value="WH_DNA-bd_sf"/>
</dbReference>
<dbReference type="SMART" id="SM00418">
    <property type="entry name" value="HTH_ARSR"/>
    <property type="match status" value="1"/>
</dbReference>
<dbReference type="SUPFAM" id="SSF46785">
    <property type="entry name" value="Winged helix' DNA-binding domain"/>
    <property type="match status" value="1"/>
</dbReference>
<dbReference type="PANTHER" id="PTHR39168">
    <property type="entry name" value="TRANSCRIPTIONAL REGULATOR-RELATED"/>
    <property type="match status" value="1"/>
</dbReference>
<dbReference type="RefSeq" id="WP_378967499.1">
    <property type="nucleotide sequence ID" value="NZ_JBHTBJ010000007.1"/>
</dbReference>